<comment type="similarity">
    <text evidence="1">Belongs to the beta type-B retroviral polymerase family. HERV class-II K(HML-2) pol subfamily.</text>
</comment>
<organism evidence="10 11">
    <name type="scientific">Campylorhamphus procurvoides</name>
    <dbReference type="NCBI Taxonomy" id="190295"/>
    <lineage>
        <taxon>Eukaryota</taxon>
        <taxon>Metazoa</taxon>
        <taxon>Chordata</taxon>
        <taxon>Craniata</taxon>
        <taxon>Vertebrata</taxon>
        <taxon>Euteleostomi</taxon>
        <taxon>Archelosauria</taxon>
        <taxon>Archosauria</taxon>
        <taxon>Dinosauria</taxon>
        <taxon>Saurischia</taxon>
        <taxon>Theropoda</taxon>
        <taxon>Coelurosauria</taxon>
        <taxon>Aves</taxon>
        <taxon>Neognathae</taxon>
        <taxon>Neoaves</taxon>
        <taxon>Telluraves</taxon>
        <taxon>Australaves</taxon>
        <taxon>Passeriformes</taxon>
        <taxon>Dendrocolaptidae</taxon>
        <taxon>Campylorhamphus</taxon>
    </lineage>
</organism>
<evidence type="ECO:0000256" key="1">
    <source>
        <dbReference type="ARBA" id="ARBA00010879"/>
    </source>
</evidence>
<evidence type="ECO:0000256" key="3">
    <source>
        <dbReference type="ARBA" id="ARBA00022679"/>
    </source>
</evidence>
<evidence type="ECO:0000313" key="11">
    <source>
        <dbReference type="Proteomes" id="UP000614027"/>
    </source>
</evidence>
<dbReference type="InterPro" id="IPR043502">
    <property type="entry name" value="DNA/RNA_pol_sf"/>
</dbReference>
<reference evidence="10" key="1">
    <citation type="submission" date="2019-09" db="EMBL/GenBank/DDBJ databases">
        <title>Bird 10,000 Genomes (B10K) Project - Family phase.</title>
        <authorList>
            <person name="Zhang G."/>
        </authorList>
    </citation>
    <scope>NUCLEOTIDE SEQUENCE</scope>
    <source>
        <strain evidence="10">B10K-DU-001-09</strain>
        <tissue evidence="10">Muscle</tissue>
    </source>
</reference>
<dbReference type="PROSITE" id="PS50878">
    <property type="entry name" value="RT_POL"/>
    <property type="match status" value="1"/>
</dbReference>
<dbReference type="GO" id="GO:0003964">
    <property type="term" value="F:RNA-directed DNA polymerase activity"/>
    <property type="evidence" value="ECO:0007669"/>
    <property type="project" value="UniProtKB-KW"/>
</dbReference>
<accession>A0A851N5J1</accession>
<evidence type="ECO:0000259" key="9">
    <source>
        <dbReference type="PROSITE" id="PS50878"/>
    </source>
</evidence>
<dbReference type="Pfam" id="PF00078">
    <property type="entry name" value="RVT_1"/>
    <property type="match status" value="1"/>
</dbReference>
<keyword evidence="6" id="KW-0255">Endonuclease</keyword>
<evidence type="ECO:0000256" key="5">
    <source>
        <dbReference type="ARBA" id="ARBA00022722"/>
    </source>
</evidence>
<evidence type="ECO:0000256" key="6">
    <source>
        <dbReference type="ARBA" id="ARBA00022759"/>
    </source>
</evidence>
<dbReference type="OrthoDB" id="9319918at2759"/>
<dbReference type="Proteomes" id="UP000614027">
    <property type="component" value="Unassembled WGS sequence"/>
</dbReference>
<dbReference type="EC" id="3.1.26.4" evidence="2"/>
<dbReference type="PANTHER" id="PTHR41694">
    <property type="entry name" value="ENDOGENOUS RETROVIRUS GROUP K MEMBER POL PROTEIN"/>
    <property type="match status" value="1"/>
</dbReference>
<comment type="caution">
    <text evidence="10">The sequence shown here is derived from an EMBL/GenBank/DDBJ whole genome shotgun (WGS) entry which is preliminary data.</text>
</comment>
<sequence length="82" mass="9260">PDAIFYHYMDDILIASASAQILDSASKLTLQILQNHNFEISPEKIQSFAPWQYLGLKISEKTIQPVPITLNCNIKTLNNLQS</sequence>
<evidence type="ECO:0000256" key="4">
    <source>
        <dbReference type="ARBA" id="ARBA00022695"/>
    </source>
</evidence>
<evidence type="ECO:0000313" key="10">
    <source>
        <dbReference type="EMBL" id="NXC37163.1"/>
    </source>
</evidence>
<dbReference type="InterPro" id="IPR043128">
    <property type="entry name" value="Rev_trsase/Diguanyl_cyclase"/>
</dbReference>
<evidence type="ECO:0000256" key="2">
    <source>
        <dbReference type="ARBA" id="ARBA00012180"/>
    </source>
</evidence>
<dbReference type="SUPFAM" id="SSF56672">
    <property type="entry name" value="DNA/RNA polymerases"/>
    <property type="match status" value="1"/>
</dbReference>
<gene>
    <name evidence="10" type="primary">Hervk_1</name>
    <name evidence="10" type="ORF">CAMPRO_R16014</name>
</gene>
<feature type="non-terminal residue" evidence="10">
    <location>
        <position position="1"/>
    </location>
</feature>
<dbReference type="EMBL" id="WBMV01009430">
    <property type="protein sequence ID" value="NXC37163.1"/>
    <property type="molecule type" value="Genomic_DNA"/>
</dbReference>
<keyword evidence="8" id="KW-0695">RNA-directed DNA polymerase</keyword>
<protein>
    <recommendedName>
        <fullName evidence="2">ribonuclease H</fullName>
        <ecNumber evidence="2">3.1.26.4</ecNumber>
    </recommendedName>
</protein>
<keyword evidence="7" id="KW-0378">Hydrolase</keyword>
<dbReference type="GO" id="GO:0004523">
    <property type="term" value="F:RNA-DNA hybrid ribonuclease activity"/>
    <property type="evidence" value="ECO:0007669"/>
    <property type="project" value="UniProtKB-EC"/>
</dbReference>
<dbReference type="GO" id="GO:0035613">
    <property type="term" value="F:RNA stem-loop binding"/>
    <property type="evidence" value="ECO:0007669"/>
    <property type="project" value="TreeGrafter"/>
</dbReference>
<keyword evidence="4" id="KW-0548">Nucleotidyltransferase</keyword>
<keyword evidence="5" id="KW-0540">Nuclease</keyword>
<feature type="domain" description="Reverse transcriptase" evidence="9">
    <location>
        <begin position="1"/>
        <end position="58"/>
    </location>
</feature>
<keyword evidence="3" id="KW-0808">Transferase</keyword>
<dbReference type="Gene3D" id="3.30.70.270">
    <property type="match status" value="2"/>
</dbReference>
<feature type="non-terminal residue" evidence="10">
    <location>
        <position position="82"/>
    </location>
</feature>
<dbReference type="InterPro" id="IPR000477">
    <property type="entry name" value="RT_dom"/>
</dbReference>
<keyword evidence="11" id="KW-1185">Reference proteome</keyword>
<name>A0A851N5J1_9DEND</name>
<proteinExistence type="inferred from homology"/>
<evidence type="ECO:0000256" key="7">
    <source>
        <dbReference type="ARBA" id="ARBA00022801"/>
    </source>
</evidence>
<dbReference type="AlphaFoldDB" id="A0A851N5J1"/>
<evidence type="ECO:0000256" key="8">
    <source>
        <dbReference type="ARBA" id="ARBA00022918"/>
    </source>
</evidence>
<dbReference type="PANTHER" id="PTHR41694:SF3">
    <property type="entry name" value="RNA-DIRECTED DNA POLYMERASE-RELATED"/>
    <property type="match status" value="1"/>
</dbReference>